<protein>
    <submittedName>
        <fullName evidence="1">Uncharacterized protein</fullName>
    </submittedName>
</protein>
<evidence type="ECO:0000313" key="1">
    <source>
        <dbReference type="EMBL" id="GAF91041.1"/>
    </source>
</evidence>
<sequence>CVSIQLKSVLSSRVLFTIAISAVYRFVTTRLEWYLGLYAA</sequence>
<organism evidence="1">
    <name type="scientific">marine sediment metagenome</name>
    <dbReference type="NCBI Taxonomy" id="412755"/>
    <lineage>
        <taxon>unclassified sequences</taxon>
        <taxon>metagenomes</taxon>
        <taxon>ecological metagenomes</taxon>
    </lineage>
</organism>
<gene>
    <name evidence="1" type="ORF">S01H1_24123</name>
</gene>
<comment type="caution">
    <text evidence="1">The sequence shown here is derived from an EMBL/GenBank/DDBJ whole genome shotgun (WGS) entry which is preliminary data.</text>
</comment>
<reference evidence="1" key="1">
    <citation type="journal article" date="2014" name="Front. Microbiol.">
        <title>High frequency of phylogenetically diverse reductive dehalogenase-homologous genes in deep subseafloor sedimentary metagenomes.</title>
        <authorList>
            <person name="Kawai M."/>
            <person name="Futagami T."/>
            <person name="Toyoda A."/>
            <person name="Takaki Y."/>
            <person name="Nishi S."/>
            <person name="Hori S."/>
            <person name="Arai W."/>
            <person name="Tsubouchi T."/>
            <person name="Morono Y."/>
            <person name="Uchiyama I."/>
            <person name="Ito T."/>
            <person name="Fujiyama A."/>
            <person name="Inagaki F."/>
            <person name="Takami H."/>
        </authorList>
    </citation>
    <scope>NUCLEOTIDE SEQUENCE</scope>
    <source>
        <strain evidence="1">Expedition CK06-06</strain>
    </source>
</reference>
<name>X0TV19_9ZZZZ</name>
<dbReference type="EMBL" id="BARS01014201">
    <property type="protein sequence ID" value="GAF91041.1"/>
    <property type="molecule type" value="Genomic_DNA"/>
</dbReference>
<dbReference type="AlphaFoldDB" id="X0TV19"/>
<proteinExistence type="predicted"/>
<feature type="non-terminal residue" evidence="1">
    <location>
        <position position="1"/>
    </location>
</feature>
<accession>X0TV19</accession>